<reference evidence="1" key="2">
    <citation type="submission" date="2023-05" db="EMBL/GenBank/DDBJ databases">
        <authorList>
            <person name="Fouks B."/>
        </authorList>
    </citation>
    <scope>NUCLEOTIDE SEQUENCE</scope>
    <source>
        <strain evidence="1">Stay&amp;Tobe</strain>
        <tissue evidence="1">Testes</tissue>
    </source>
</reference>
<evidence type="ECO:0000313" key="1">
    <source>
        <dbReference type="EMBL" id="KAJ9574243.1"/>
    </source>
</evidence>
<keyword evidence="2" id="KW-1185">Reference proteome</keyword>
<gene>
    <name evidence="1" type="ORF">L9F63_026109</name>
</gene>
<comment type="caution">
    <text evidence="1">The sequence shown here is derived from an EMBL/GenBank/DDBJ whole genome shotgun (WGS) entry which is preliminary data.</text>
</comment>
<proteinExistence type="predicted"/>
<feature type="non-terminal residue" evidence="1">
    <location>
        <position position="140"/>
    </location>
</feature>
<name>A0AAD8E1X0_DIPPU</name>
<dbReference type="Proteomes" id="UP001233999">
    <property type="component" value="Unassembled WGS sequence"/>
</dbReference>
<feature type="non-terminal residue" evidence="1">
    <location>
        <position position="1"/>
    </location>
</feature>
<organism evidence="1 2">
    <name type="scientific">Diploptera punctata</name>
    <name type="common">Pacific beetle cockroach</name>
    <dbReference type="NCBI Taxonomy" id="6984"/>
    <lineage>
        <taxon>Eukaryota</taxon>
        <taxon>Metazoa</taxon>
        <taxon>Ecdysozoa</taxon>
        <taxon>Arthropoda</taxon>
        <taxon>Hexapoda</taxon>
        <taxon>Insecta</taxon>
        <taxon>Pterygota</taxon>
        <taxon>Neoptera</taxon>
        <taxon>Polyneoptera</taxon>
        <taxon>Dictyoptera</taxon>
        <taxon>Blattodea</taxon>
        <taxon>Blaberoidea</taxon>
        <taxon>Blaberidae</taxon>
        <taxon>Diplopterinae</taxon>
        <taxon>Diploptera</taxon>
    </lineage>
</organism>
<accession>A0AAD8E1X0</accession>
<sequence length="140" mass="16341">LYQMPLLRIYRKHDQSLQRPTSWIKLHRFQTTSTDEPLDQREEEEEFLPIDITSESFSKLPSVESFSKLPSVQKKTIDSCGKQLMMVTMVADTAVLCLKNHRHMRIHSSLRKTSIEEKGYELNNQHLVYTMEGGTGVDWN</sequence>
<reference evidence="1" key="1">
    <citation type="journal article" date="2023" name="IScience">
        <title>Live-bearing cockroach genome reveals convergent evolutionary mechanisms linked to viviparity in insects and beyond.</title>
        <authorList>
            <person name="Fouks B."/>
            <person name="Harrison M.C."/>
            <person name="Mikhailova A.A."/>
            <person name="Marchal E."/>
            <person name="English S."/>
            <person name="Carruthers M."/>
            <person name="Jennings E.C."/>
            <person name="Chiamaka E.L."/>
            <person name="Frigard R.A."/>
            <person name="Pippel M."/>
            <person name="Attardo G.M."/>
            <person name="Benoit J.B."/>
            <person name="Bornberg-Bauer E."/>
            <person name="Tobe S.S."/>
        </authorList>
    </citation>
    <scope>NUCLEOTIDE SEQUENCE</scope>
    <source>
        <strain evidence="1">Stay&amp;Tobe</strain>
    </source>
</reference>
<protein>
    <submittedName>
        <fullName evidence="1">Uncharacterized protein</fullName>
    </submittedName>
</protein>
<dbReference type="EMBL" id="JASPKZ010010607">
    <property type="protein sequence ID" value="KAJ9574243.1"/>
    <property type="molecule type" value="Genomic_DNA"/>
</dbReference>
<evidence type="ECO:0000313" key="2">
    <source>
        <dbReference type="Proteomes" id="UP001233999"/>
    </source>
</evidence>
<dbReference type="AlphaFoldDB" id="A0AAD8E1X0"/>